<evidence type="ECO:0000313" key="8">
    <source>
        <dbReference type="Proteomes" id="UP000077671"/>
    </source>
</evidence>
<dbReference type="GO" id="GO:0006788">
    <property type="term" value="P:heme oxidation"/>
    <property type="evidence" value="ECO:0007669"/>
    <property type="project" value="InterPro"/>
</dbReference>
<dbReference type="Proteomes" id="UP000077671">
    <property type="component" value="Unassembled WGS sequence"/>
</dbReference>
<keyword evidence="1" id="KW-0349">Heme</keyword>
<dbReference type="InterPro" id="IPR002051">
    <property type="entry name" value="Haem_Oase"/>
</dbReference>
<feature type="transmembrane region" description="Helical" evidence="5">
    <location>
        <begin position="490"/>
        <end position="511"/>
    </location>
</feature>
<evidence type="ECO:0000256" key="1">
    <source>
        <dbReference type="ARBA" id="ARBA00022617"/>
    </source>
</evidence>
<sequence length="535" mass="56574">MVCPYHALAAAAGITITPSKHHHQHASNSNNNSGAKSSSSGAPVPNIPVPLSALLRESTAATHKAVERSAGVRALVGAAPGSDDSAGGSSAAPALFRRDYVRWLIMLAAIYGTLEHIIAELRADHSSNSALAPFLADPELAAILARLQPLLDDIHAHESEMTLESGISLADLADEQALWADDDDDEAVNNTSALRKELLDSVGAFLPLPVASTYIRALTPSQVVATLAYVRRLRAMLPTSESGSDPALALHPARILAHVYVRYMGDLSGGQHIAKRAYARWPLSSPSTSDDNSTTTTPSIIAGSPGFVSYAFAQPEWDHAADGERQKTKSAVEVRVKDQIRRALDDALDGESALNHERADVRTITTIRTAVAEVICDEANVSFELSAALFDALMDDVPAPIHLLNSVQTAKARHFDEQLLNPDSSLASSGLDRTLSSSSSSSTSSSDESSSLEHEREGTSSRHLLHASSALSAHHTFSTLLHHKHAATRWMVGAVAMGVLAAAVMTTAVWASRGLIGSHRESGIAMPAVVSAVTL</sequence>
<reference evidence="6" key="3">
    <citation type="submission" date="2020-10" db="EMBL/GenBank/DDBJ databases">
        <authorList>
            <person name="Sedaghatjoo S."/>
        </authorList>
    </citation>
    <scope>NUCLEOTIDE SEQUENCE</scope>
    <source>
        <strain evidence="6">AZH3</strain>
    </source>
</reference>
<feature type="region of interest" description="Disordered" evidence="4">
    <location>
        <begin position="427"/>
        <end position="463"/>
    </location>
</feature>
<dbReference type="AlphaFoldDB" id="A0A177U0J6"/>
<feature type="region of interest" description="Disordered" evidence="4">
    <location>
        <begin position="18"/>
        <end position="42"/>
    </location>
</feature>
<reference evidence="7" key="2">
    <citation type="journal article" date="2019" name="IMA Fungus">
        <title>Genome sequencing and comparison of five Tilletia species to identify candidate genes for the detection of regulated species infecting wheat.</title>
        <authorList>
            <person name="Nguyen H.D.T."/>
            <person name="Sultana T."/>
            <person name="Kesanakurti P."/>
            <person name="Hambleton S."/>
        </authorList>
    </citation>
    <scope>NUCLEOTIDE SEQUENCE</scope>
    <source>
        <strain evidence="7">DAOMC 238032</strain>
    </source>
</reference>
<dbReference type="InterPro" id="IPR016053">
    <property type="entry name" value="Haem_Oase-like"/>
</dbReference>
<dbReference type="GO" id="GO:0004392">
    <property type="term" value="F:heme oxygenase (decyclizing) activity"/>
    <property type="evidence" value="ECO:0007669"/>
    <property type="project" value="InterPro"/>
</dbReference>
<keyword evidence="9" id="KW-1185">Reference proteome</keyword>
<evidence type="ECO:0000313" key="7">
    <source>
        <dbReference type="EMBL" id="KAE8249703.1"/>
    </source>
</evidence>
<evidence type="ECO:0000313" key="9">
    <source>
        <dbReference type="Proteomes" id="UP000836402"/>
    </source>
</evidence>
<dbReference type="EMBL" id="LWDD02001297">
    <property type="protein sequence ID" value="KAE8249703.1"/>
    <property type="molecule type" value="Genomic_DNA"/>
</dbReference>
<keyword evidence="5" id="KW-0472">Membrane</keyword>
<proteinExistence type="predicted"/>
<dbReference type="SUPFAM" id="SSF48613">
    <property type="entry name" value="Heme oxygenase-like"/>
    <property type="match status" value="1"/>
</dbReference>
<name>A0A177U0J6_9BASI</name>
<comment type="caution">
    <text evidence="7">The sequence shown here is derived from an EMBL/GenBank/DDBJ whole genome shotgun (WGS) entry which is preliminary data.</text>
</comment>
<gene>
    <name evidence="7" type="ORF">A4X03_0g6571</name>
    <name evidence="6" type="ORF">JKIAZH3_G2928</name>
</gene>
<protein>
    <recommendedName>
        <fullName evidence="10">Heme oxygenase-like protein</fullName>
    </recommendedName>
</protein>
<keyword evidence="2" id="KW-0479">Metal-binding</keyword>
<evidence type="ECO:0000256" key="4">
    <source>
        <dbReference type="SAM" id="MobiDB-lite"/>
    </source>
</evidence>
<dbReference type="InterPro" id="IPR016084">
    <property type="entry name" value="Haem_Oase-like_multi-hlx"/>
</dbReference>
<dbReference type="GO" id="GO:0046872">
    <property type="term" value="F:metal ion binding"/>
    <property type="evidence" value="ECO:0007669"/>
    <property type="project" value="UniProtKB-KW"/>
</dbReference>
<evidence type="ECO:0000256" key="2">
    <source>
        <dbReference type="ARBA" id="ARBA00022723"/>
    </source>
</evidence>
<evidence type="ECO:0000256" key="3">
    <source>
        <dbReference type="ARBA" id="ARBA00023004"/>
    </source>
</evidence>
<keyword evidence="5" id="KW-1133">Transmembrane helix</keyword>
<dbReference type="PANTHER" id="PTHR10720:SF0">
    <property type="entry name" value="HEME OXYGENASE"/>
    <property type="match status" value="1"/>
</dbReference>
<keyword evidence="3" id="KW-0408">Iron</keyword>
<organism evidence="7 8">
    <name type="scientific">Tilletia caries</name>
    <name type="common">wheat bunt fungus</name>
    <dbReference type="NCBI Taxonomy" id="13290"/>
    <lineage>
        <taxon>Eukaryota</taxon>
        <taxon>Fungi</taxon>
        <taxon>Dikarya</taxon>
        <taxon>Basidiomycota</taxon>
        <taxon>Ustilaginomycotina</taxon>
        <taxon>Exobasidiomycetes</taxon>
        <taxon>Tilletiales</taxon>
        <taxon>Tilletiaceae</taxon>
        <taxon>Tilletia</taxon>
    </lineage>
</organism>
<dbReference type="Proteomes" id="UP000836402">
    <property type="component" value="Unassembled WGS sequence"/>
</dbReference>
<feature type="compositionally biased region" description="Basic and acidic residues" evidence="4">
    <location>
        <begin position="451"/>
        <end position="460"/>
    </location>
</feature>
<dbReference type="Pfam" id="PF01126">
    <property type="entry name" value="Heme_oxygenase"/>
    <property type="match status" value="1"/>
</dbReference>
<accession>A0A177U0J6</accession>
<feature type="compositionally biased region" description="Low complexity" evidence="4">
    <location>
        <begin position="428"/>
        <end position="449"/>
    </location>
</feature>
<dbReference type="Gene3D" id="1.20.910.10">
    <property type="entry name" value="Heme oxygenase-like"/>
    <property type="match status" value="1"/>
</dbReference>
<dbReference type="CDD" id="cd19165">
    <property type="entry name" value="HemeO"/>
    <property type="match status" value="1"/>
</dbReference>
<dbReference type="PANTHER" id="PTHR10720">
    <property type="entry name" value="HEME OXYGENASE"/>
    <property type="match status" value="1"/>
</dbReference>
<feature type="compositionally biased region" description="Low complexity" evidence="4">
    <location>
        <begin position="26"/>
        <end position="41"/>
    </location>
</feature>
<evidence type="ECO:0008006" key="10">
    <source>
        <dbReference type="Google" id="ProtNLM"/>
    </source>
</evidence>
<keyword evidence="5" id="KW-0812">Transmembrane</keyword>
<evidence type="ECO:0000313" key="6">
    <source>
        <dbReference type="EMBL" id="CAD6959080.1"/>
    </source>
</evidence>
<dbReference type="EMBL" id="CAJHJG010006734">
    <property type="protein sequence ID" value="CAD6959080.1"/>
    <property type="molecule type" value="Genomic_DNA"/>
</dbReference>
<evidence type="ECO:0000256" key="5">
    <source>
        <dbReference type="SAM" id="Phobius"/>
    </source>
</evidence>
<reference evidence="7" key="1">
    <citation type="submission" date="2016-04" db="EMBL/GenBank/DDBJ databases">
        <authorList>
            <person name="Nguyen H.D."/>
            <person name="Kesanakurti P."/>
            <person name="Cullis J."/>
            <person name="Levesque C.A."/>
            <person name="Hambleton S."/>
        </authorList>
    </citation>
    <scope>NUCLEOTIDE SEQUENCE</scope>
    <source>
        <strain evidence="7">DAOMC 238032</strain>
    </source>
</reference>